<proteinExistence type="predicted"/>
<dbReference type="EMBL" id="UGGP01000001">
    <property type="protein sequence ID" value="STO09393.1"/>
    <property type="molecule type" value="Genomic_DNA"/>
</dbReference>
<evidence type="ECO:0000313" key="1">
    <source>
        <dbReference type="EMBL" id="STO09393.1"/>
    </source>
</evidence>
<name>A0A377FYJ5_9BACL</name>
<dbReference type="STRING" id="1397694.GCA_000702585_00252"/>
<accession>A0A377FYJ5</accession>
<gene>
    <name evidence="1" type="ORF">NCTC13163_02829</name>
</gene>
<reference evidence="1 2" key="1">
    <citation type="submission" date="2018-06" db="EMBL/GenBank/DDBJ databases">
        <authorList>
            <consortium name="Pathogen Informatics"/>
            <person name="Doyle S."/>
        </authorList>
    </citation>
    <scope>NUCLEOTIDE SEQUENCE [LARGE SCALE GENOMIC DNA]</scope>
    <source>
        <strain evidence="1 2">NCTC13163</strain>
    </source>
</reference>
<dbReference type="AlphaFoldDB" id="A0A377FYJ5"/>
<sequence length="59" mass="6942">MHKEDALFHKLVEMNDGESLDLHFFTKDSLPLQIEKRANALLEQFGHTLWELESSYKPI</sequence>
<evidence type="ECO:0000313" key="2">
    <source>
        <dbReference type="Proteomes" id="UP000254060"/>
    </source>
</evidence>
<protein>
    <submittedName>
        <fullName evidence="1">Uncharacterized protein</fullName>
    </submittedName>
</protein>
<organism evidence="1 2">
    <name type="scientific">Exiguobacterium aurantiacum</name>
    <dbReference type="NCBI Taxonomy" id="33987"/>
    <lineage>
        <taxon>Bacteria</taxon>
        <taxon>Bacillati</taxon>
        <taxon>Bacillota</taxon>
        <taxon>Bacilli</taxon>
        <taxon>Bacillales</taxon>
        <taxon>Bacillales Family XII. Incertae Sedis</taxon>
        <taxon>Exiguobacterium</taxon>
    </lineage>
</organism>
<dbReference type="Proteomes" id="UP000254060">
    <property type="component" value="Unassembled WGS sequence"/>
</dbReference>